<sequence>MQLDGVKEQSWQIVTPLKSVVRRFALCLNDIPSYEAGVSLPARVVCVIKQINVIFIGHVSNCSNERAMLGVSVRDQIMNEEIRRRTRVTDVAQRVAKLGGQWGLPHSSENQRILGSQHASMATSQR</sequence>
<proteinExistence type="predicted"/>
<dbReference type="AlphaFoldDB" id="A0A8S4QP41"/>
<name>A0A8S4QP41_9NEOP</name>
<protein>
    <submittedName>
        <fullName evidence="1">Jg7292 protein</fullName>
    </submittedName>
</protein>
<evidence type="ECO:0000313" key="2">
    <source>
        <dbReference type="Proteomes" id="UP000838756"/>
    </source>
</evidence>
<comment type="caution">
    <text evidence="1">The sequence shown here is derived from an EMBL/GenBank/DDBJ whole genome shotgun (WGS) entry which is preliminary data.</text>
</comment>
<gene>
    <name evidence="1" type="primary">jg7292</name>
    <name evidence="1" type="ORF">PAEG_LOCUS5037</name>
</gene>
<reference evidence="1" key="1">
    <citation type="submission" date="2022-03" db="EMBL/GenBank/DDBJ databases">
        <authorList>
            <person name="Lindestad O."/>
        </authorList>
    </citation>
    <scope>NUCLEOTIDE SEQUENCE</scope>
</reference>
<dbReference type="Proteomes" id="UP000838756">
    <property type="component" value="Unassembled WGS sequence"/>
</dbReference>
<accession>A0A8S4QP41</accession>
<dbReference type="EMBL" id="CAKXAJ010017739">
    <property type="protein sequence ID" value="CAH2217118.1"/>
    <property type="molecule type" value="Genomic_DNA"/>
</dbReference>
<organism evidence="1 2">
    <name type="scientific">Pararge aegeria aegeria</name>
    <dbReference type="NCBI Taxonomy" id="348720"/>
    <lineage>
        <taxon>Eukaryota</taxon>
        <taxon>Metazoa</taxon>
        <taxon>Ecdysozoa</taxon>
        <taxon>Arthropoda</taxon>
        <taxon>Hexapoda</taxon>
        <taxon>Insecta</taxon>
        <taxon>Pterygota</taxon>
        <taxon>Neoptera</taxon>
        <taxon>Endopterygota</taxon>
        <taxon>Lepidoptera</taxon>
        <taxon>Glossata</taxon>
        <taxon>Ditrysia</taxon>
        <taxon>Papilionoidea</taxon>
        <taxon>Nymphalidae</taxon>
        <taxon>Satyrinae</taxon>
        <taxon>Satyrini</taxon>
        <taxon>Parargina</taxon>
        <taxon>Pararge</taxon>
    </lineage>
</organism>
<evidence type="ECO:0000313" key="1">
    <source>
        <dbReference type="EMBL" id="CAH2217118.1"/>
    </source>
</evidence>
<dbReference type="OrthoDB" id="407509at2759"/>
<keyword evidence="2" id="KW-1185">Reference proteome</keyword>